<evidence type="ECO:0000256" key="2">
    <source>
        <dbReference type="ARBA" id="ARBA00022823"/>
    </source>
</evidence>
<evidence type="ECO:0000256" key="4">
    <source>
        <dbReference type="PIRSR" id="PIRSR617453-50"/>
    </source>
</evidence>
<gene>
    <name evidence="3 6" type="primary">gcvH</name>
    <name evidence="6" type="ORF">EVJ47_07800</name>
</gene>
<dbReference type="PROSITE" id="PS50968">
    <property type="entry name" value="BIOTINYL_LIPOYL"/>
    <property type="match status" value="1"/>
</dbReference>
<dbReference type="InterPro" id="IPR011053">
    <property type="entry name" value="Single_hybrid_motif"/>
</dbReference>
<dbReference type="NCBIfam" id="NF002270">
    <property type="entry name" value="PRK01202.1"/>
    <property type="match status" value="1"/>
</dbReference>
<comment type="caution">
    <text evidence="6">The sequence shown here is derived from an EMBL/GenBank/DDBJ whole genome shotgun (WGS) entry which is preliminary data.</text>
</comment>
<feature type="domain" description="Lipoyl-binding" evidence="5">
    <location>
        <begin position="23"/>
        <end position="105"/>
    </location>
</feature>
<dbReference type="AlphaFoldDB" id="A0A519BA90"/>
<proteinExistence type="inferred from homology"/>
<dbReference type="Pfam" id="PF01597">
    <property type="entry name" value="GCV_H"/>
    <property type="match status" value="1"/>
</dbReference>
<dbReference type="CDD" id="cd06848">
    <property type="entry name" value="GCS_H"/>
    <property type="match status" value="1"/>
</dbReference>
<feature type="modified residue" description="N6-lipoyllysine" evidence="3 4">
    <location>
        <position position="64"/>
    </location>
</feature>
<accession>A0A519BA90</accession>
<dbReference type="InterPro" id="IPR000089">
    <property type="entry name" value="Biotin_lipoyl"/>
</dbReference>
<organism evidence="6 7">
    <name type="scientific">Candidatus Acidulodesulfobacterium ferriphilum</name>
    <dbReference type="NCBI Taxonomy" id="2597223"/>
    <lineage>
        <taxon>Bacteria</taxon>
        <taxon>Deltaproteobacteria</taxon>
        <taxon>Candidatus Acidulodesulfobacterales</taxon>
        <taxon>Candidatus Acidulodesulfobacterium</taxon>
    </lineage>
</organism>
<sequence>MTINGQFYFSESHEWISKETDNIFYLGISDFAQSELGDIIYITLPDVGKTYQKGEKVGEIESVKSVSEIYAPVTLKILSVNLNLNDSSELINTDPYGSGYIARVETYDRPDASGLMDKNTYESFVASSHA</sequence>
<reference evidence="6 7" key="1">
    <citation type="submission" date="2019-01" db="EMBL/GenBank/DDBJ databases">
        <title>Insights into ecological role of a new deltaproteobacterial order Candidatus Sinidesulfobacterales (Sva0485) by metagenomics and metatranscriptomics.</title>
        <authorList>
            <person name="Tan S."/>
            <person name="Liu J."/>
            <person name="Fang Y."/>
            <person name="Hedlund B.P."/>
            <person name="Lian Z.H."/>
            <person name="Huang L.Y."/>
            <person name="Li J.T."/>
            <person name="Huang L.N."/>
            <person name="Li W.J."/>
            <person name="Jiang H.C."/>
            <person name="Dong H.L."/>
            <person name="Shu W.S."/>
        </authorList>
    </citation>
    <scope>NUCLEOTIDE SEQUENCE [LARGE SCALE GENOMIC DNA]</scope>
    <source>
        <strain evidence="6">AP3</strain>
    </source>
</reference>
<dbReference type="SUPFAM" id="SSF51230">
    <property type="entry name" value="Single hybrid motif"/>
    <property type="match status" value="1"/>
</dbReference>
<dbReference type="PANTHER" id="PTHR11715:SF3">
    <property type="entry name" value="GLYCINE CLEAVAGE SYSTEM H PROTEIN-RELATED"/>
    <property type="match status" value="1"/>
</dbReference>
<comment type="similarity">
    <text evidence="1 3">Belongs to the GcvH family.</text>
</comment>
<dbReference type="NCBIfam" id="TIGR00527">
    <property type="entry name" value="gcvH"/>
    <property type="match status" value="1"/>
</dbReference>
<evidence type="ECO:0000313" key="7">
    <source>
        <dbReference type="Proteomes" id="UP000320813"/>
    </source>
</evidence>
<evidence type="ECO:0000313" key="6">
    <source>
        <dbReference type="EMBL" id="RZD14128.1"/>
    </source>
</evidence>
<evidence type="ECO:0000259" key="5">
    <source>
        <dbReference type="PROSITE" id="PS50968"/>
    </source>
</evidence>
<dbReference type="Gene3D" id="2.40.50.100">
    <property type="match status" value="1"/>
</dbReference>
<dbReference type="Proteomes" id="UP000320813">
    <property type="component" value="Unassembled WGS sequence"/>
</dbReference>
<dbReference type="GO" id="GO:0005737">
    <property type="term" value="C:cytoplasm"/>
    <property type="evidence" value="ECO:0007669"/>
    <property type="project" value="TreeGrafter"/>
</dbReference>
<protein>
    <recommendedName>
        <fullName evidence="3">Glycine cleavage system H protein</fullName>
    </recommendedName>
</protein>
<comment type="subunit">
    <text evidence="3">The glycine cleavage system is composed of four proteins: P, T, L and H.</text>
</comment>
<dbReference type="GO" id="GO:0009249">
    <property type="term" value="P:protein lipoylation"/>
    <property type="evidence" value="ECO:0007669"/>
    <property type="project" value="TreeGrafter"/>
</dbReference>
<evidence type="ECO:0000256" key="1">
    <source>
        <dbReference type="ARBA" id="ARBA00009249"/>
    </source>
</evidence>
<dbReference type="HAMAP" id="MF_00272">
    <property type="entry name" value="GcvH"/>
    <property type="match status" value="1"/>
</dbReference>
<comment type="cofactor">
    <cofactor evidence="3">
        <name>(R)-lipoate</name>
        <dbReference type="ChEBI" id="CHEBI:83088"/>
    </cofactor>
    <text evidence="3">Binds 1 lipoyl cofactor covalently.</text>
</comment>
<dbReference type="PANTHER" id="PTHR11715">
    <property type="entry name" value="GLYCINE CLEAVAGE SYSTEM H PROTEIN"/>
    <property type="match status" value="1"/>
</dbReference>
<name>A0A519BA90_9DELT</name>
<dbReference type="InterPro" id="IPR002930">
    <property type="entry name" value="GCV_H"/>
</dbReference>
<dbReference type="InterPro" id="IPR017453">
    <property type="entry name" value="GCV_H_sub"/>
</dbReference>
<dbReference type="EMBL" id="SGBD01000004">
    <property type="protein sequence ID" value="RZD14128.1"/>
    <property type="molecule type" value="Genomic_DNA"/>
</dbReference>
<dbReference type="GO" id="GO:0005960">
    <property type="term" value="C:glycine cleavage complex"/>
    <property type="evidence" value="ECO:0007669"/>
    <property type="project" value="InterPro"/>
</dbReference>
<keyword evidence="2 3" id="KW-0450">Lipoyl</keyword>
<dbReference type="InterPro" id="IPR033753">
    <property type="entry name" value="GCV_H/Fam206"/>
</dbReference>
<comment type="function">
    <text evidence="3">The glycine cleavage system catalyzes the degradation of glycine. The H protein shuttles the methylamine group of glycine from the P protein to the T protein.</text>
</comment>
<evidence type="ECO:0000256" key="3">
    <source>
        <dbReference type="HAMAP-Rule" id="MF_00272"/>
    </source>
</evidence>
<dbReference type="GO" id="GO:0019464">
    <property type="term" value="P:glycine decarboxylation via glycine cleavage system"/>
    <property type="evidence" value="ECO:0007669"/>
    <property type="project" value="UniProtKB-UniRule"/>
</dbReference>